<dbReference type="EMBL" id="CP066776">
    <property type="protein sequence ID" value="QQL45924.1"/>
    <property type="molecule type" value="Genomic_DNA"/>
</dbReference>
<evidence type="ECO:0000256" key="2">
    <source>
        <dbReference type="ARBA" id="ARBA00005135"/>
    </source>
</evidence>
<comment type="catalytic activity">
    <reaction evidence="10">
        <text>O-phospho-D-serine + H2O = D-serine + phosphate</text>
        <dbReference type="Rhea" id="RHEA:24873"/>
        <dbReference type="ChEBI" id="CHEBI:15377"/>
        <dbReference type="ChEBI" id="CHEBI:35247"/>
        <dbReference type="ChEBI" id="CHEBI:43474"/>
        <dbReference type="ChEBI" id="CHEBI:58680"/>
        <dbReference type="EC" id="3.1.3.3"/>
    </reaction>
</comment>
<evidence type="ECO:0000256" key="1">
    <source>
        <dbReference type="ARBA" id="ARBA00001946"/>
    </source>
</evidence>
<keyword evidence="8" id="KW-0718">Serine biosynthesis</keyword>
<keyword evidence="6" id="KW-0378">Hydrolase</keyword>
<keyword evidence="12" id="KW-1185">Reference proteome</keyword>
<evidence type="ECO:0000256" key="3">
    <source>
        <dbReference type="ARBA" id="ARBA00012640"/>
    </source>
</evidence>
<dbReference type="Pfam" id="PF12710">
    <property type="entry name" value="HAD"/>
    <property type="match status" value="1"/>
</dbReference>
<dbReference type="PANTHER" id="PTHR43344:SF2">
    <property type="entry name" value="PHOSPHOSERINE PHOSPHATASE"/>
    <property type="match status" value="1"/>
</dbReference>
<comment type="pathway">
    <text evidence="2">Amino-acid biosynthesis; L-serine biosynthesis; L-serine from 3-phospho-D-glycerate: step 3/3.</text>
</comment>
<comment type="catalytic activity">
    <reaction evidence="9">
        <text>O-phospho-L-serine + H2O = L-serine + phosphate</text>
        <dbReference type="Rhea" id="RHEA:21208"/>
        <dbReference type="ChEBI" id="CHEBI:15377"/>
        <dbReference type="ChEBI" id="CHEBI:33384"/>
        <dbReference type="ChEBI" id="CHEBI:43474"/>
        <dbReference type="ChEBI" id="CHEBI:57524"/>
        <dbReference type="EC" id="3.1.3.3"/>
    </reaction>
</comment>
<sequence length="214" mass="23033">MTHDKLLFLDCDSTLSAIEGVDELARYKGESTFAEVKSLTDQAMDGTIAIDEIFARRLDVIRPTRSDCAAVGQLYVRDVEATALETVKAAQTDGWKVIILSGGFTDPILPLAHHLGIDTVEAVPLIFDDNGNYVDFDHDAPTTRNGGKPEVIARYKAANPDAKVVMVGDGVSDLEAQDVADIFIGFGGFAKRPAVVKGSKHFVDTLSDILALLP</sequence>
<dbReference type="InterPro" id="IPR023214">
    <property type="entry name" value="HAD_sf"/>
</dbReference>
<evidence type="ECO:0000256" key="9">
    <source>
        <dbReference type="ARBA" id="ARBA00048138"/>
    </source>
</evidence>
<evidence type="ECO:0000256" key="6">
    <source>
        <dbReference type="ARBA" id="ARBA00022801"/>
    </source>
</evidence>
<dbReference type="EC" id="3.1.3.3" evidence="3"/>
<proteinExistence type="predicted"/>
<dbReference type="AlphaFoldDB" id="A0A6B3L3B1"/>
<dbReference type="InterPro" id="IPR050582">
    <property type="entry name" value="HAD-like_SerB"/>
</dbReference>
<keyword evidence="5" id="KW-0479">Metal-binding</keyword>
<dbReference type="GO" id="GO:0005737">
    <property type="term" value="C:cytoplasm"/>
    <property type="evidence" value="ECO:0007669"/>
    <property type="project" value="TreeGrafter"/>
</dbReference>
<dbReference type="RefSeq" id="WP_164364070.1">
    <property type="nucleotide sequence ID" value="NZ_CP066776.1"/>
</dbReference>
<evidence type="ECO:0000256" key="7">
    <source>
        <dbReference type="ARBA" id="ARBA00022842"/>
    </source>
</evidence>
<dbReference type="GO" id="GO:0006564">
    <property type="term" value="P:L-serine biosynthetic process"/>
    <property type="evidence" value="ECO:0007669"/>
    <property type="project" value="UniProtKB-KW"/>
</dbReference>
<dbReference type="InterPro" id="IPR036412">
    <property type="entry name" value="HAD-like_sf"/>
</dbReference>
<evidence type="ECO:0000313" key="12">
    <source>
        <dbReference type="Proteomes" id="UP000475117"/>
    </source>
</evidence>
<dbReference type="GO" id="GO:0036424">
    <property type="term" value="F:L-phosphoserine phosphatase activity"/>
    <property type="evidence" value="ECO:0007669"/>
    <property type="project" value="TreeGrafter"/>
</dbReference>
<protein>
    <recommendedName>
        <fullName evidence="3">phosphoserine phosphatase</fullName>
        <ecNumber evidence="3">3.1.3.3</ecNumber>
    </recommendedName>
</protein>
<accession>A0A6B3L3B1</accession>
<comment type="cofactor">
    <cofactor evidence="1">
        <name>Mg(2+)</name>
        <dbReference type="ChEBI" id="CHEBI:18420"/>
    </cofactor>
</comment>
<evidence type="ECO:0000256" key="5">
    <source>
        <dbReference type="ARBA" id="ARBA00022723"/>
    </source>
</evidence>
<keyword evidence="4" id="KW-0028">Amino-acid biosynthesis</keyword>
<gene>
    <name evidence="11" type="ORF">G3M56_004915</name>
</gene>
<dbReference type="SUPFAM" id="SSF56784">
    <property type="entry name" value="HAD-like"/>
    <property type="match status" value="1"/>
</dbReference>
<keyword evidence="7" id="KW-0460">Magnesium</keyword>
<name>A0A6B3L3B1_9BACT</name>
<evidence type="ECO:0000256" key="10">
    <source>
        <dbReference type="ARBA" id="ARBA00048523"/>
    </source>
</evidence>
<dbReference type="PANTHER" id="PTHR43344">
    <property type="entry name" value="PHOSPHOSERINE PHOSPHATASE"/>
    <property type="match status" value="1"/>
</dbReference>
<organism evidence="11 12">
    <name type="scientific">Sulfuriroseicoccus oceanibius</name>
    <dbReference type="NCBI Taxonomy" id="2707525"/>
    <lineage>
        <taxon>Bacteria</taxon>
        <taxon>Pseudomonadati</taxon>
        <taxon>Verrucomicrobiota</taxon>
        <taxon>Verrucomicrobiia</taxon>
        <taxon>Verrucomicrobiales</taxon>
        <taxon>Verrucomicrobiaceae</taxon>
        <taxon>Sulfuriroseicoccus</taxon>
    </lineage>
</organism>
<dbReference type="NCBIfam" id="TIGR01488">
    <property type="entry name" value="HAD-SF-IB"/>
    <property type="match status" value="1"/>
</dbReference>
<dbReference type="Proteomes" id="UP000475117">
    <property type="component" value="Chromosome"/>
</dbReference>
<dbReference type="KEGG" id="soa:G3M56_004915"/>
<evidence type="ECO:0000313" key="11">
    <source>
        <dbReference type="EMBL" id="QQL45924.1"/>
    </source>
</evidence>
<dbReference type="GO" id="GO:0000287">
    <property type="term" value="F:magnesium ion binding"/>
    <property type="evidence" value="ECO:0007669"/>
    <property type="project" value="TreeGrafter"/>
</dbReference>
<evidence type="ECO:0000256" key="8">
    <source>
        <dbReference type="ARBA" id="ARBA00023299"/>
    </source>
</evidence>
<dbReference type="Gene3D" id="1.10.150.210">
    <property type="entry name" value="Phosphoserine phosphatase, domain 2"/>
    <property type="match status" value="1"/>
</dbReference>
<dbReference type="Gene3D" id="3.40.50.1000">
    <property type="entry name" value="HAD superfamily/HAD-like"/>
    <property type="match status" value="1"/>
</dbReference>
<reference evidence="11 12" key="1">
    <citation type="submission" date="2020-12" db="EMBL/GenBank/DDBJ databases">
        <title>Sulforoseuscoccus oceanibium gen. nov., sp. nov., a representative of the phylum Verrucomicrobia with special cytoplasmic membrane, and proposal of Sulforoseuscoccusaceae fam. nov.</title>
        <authorList>
            <person name="Xi F."/>
        </authorList>
    </citation>
    <scope>NUCLEOTIDE SEQUENCE [LARGE SCALE GENOMIC DNA]</scope>
    <source>
        <strain evidence="11 12">T37</strain>
    </source>
</reference>
<evidence type="ECO:0000256" key="4">
    <source>
        <dbReference type="ARBA" id="ARBA00022605"/>
    </source>
</evidence>